<proteinExistence type="predicted"/>
<feature type="compositionally biased region" description="Basic and acidic residues" evidence="1">
    <location>
        <begin position="673"/>
        <end position="682"/>
    </location>
</feature>
<sequence>MSVFDLPRLHFEGMAVTRLPTGPRCGMVDLASHRVLTDDGPYPADLPASDYHAFLDGRGTRFGPNGRPDPNGLFGIVKGWNFGGNGHFWLDARVTTVETEGGCSGGADTDADPVVGSRVDVWGHYNPYLRTTANRARVFDLDPASNWTTALMVGRFGVGRRGRSHDHGYLFTGGVTGVHPPRWVSFARIQDVGEHVLASRLRYAAVHQFTVSAPDLDWLDADQPDSGASPAVATLRSALRDGADGIVVQLALDNMASPQEPDAPDRWRVRGTVAPWHADELRSYPAGRLLVPVTGSPLHHMTVRVADGRTALNMVTAVPLASRAARPGPHGPLHRLGPPMDAGVLELRTARTDALVARIPSRSYREETTCGIVDVPAEPGWPEAAEQALVLTGSDGRGGRRTLLTERETNVQTDEALLVLHHRDRTRDADHPVRVPLRSYVRGRPAGPGRIHVRQFYNPRALPADGTAGASAARCADAVLLGTRDGRAGSDGWAADCVVEADAHGHGELVLRGERAGTCRILLSTDPLDAPPVDPETPGSAWTAYDDGDALGYWAGPGSLTVRVLPDDWHLDDVPREEVGFELVHREVFAFYEHISSFMRTEVFTLADRCKVETYADLVWQMCDPGNRAMTYYMPPTRDLSDPKARLLLAHLRNLQAARARPPMTVPAKRHPGGRDRRRSEHAGISTRGELWTALKQAAMLELAIMLQYLYAAFSVPTHAAGLAQVRAGRWTHRQWKLACGTGGASLDDGIRGSLLSVAREEMIHFLLVNNIIMAMGEPFHVPVVDFATVNAVLPVPLDFALEGLSIGSVQRFVAIEQPASLMEEIQRPGTGTQWYPSRSWESSGHGFAWRSVSELYAGIREGLQRVPDLFLVDKGRGGGEHHLFLRSALNTRHPDYQLEVDDVTSALFAVDLITEQGEGGTARWAPLLAADRAAAEGGSPQCGRESGARDTRKSGSGGGLECGTEVSHFRTFLGIADLLTTERAPGPYGHRVPWNPAHPVLRNPVLRRRDGTCAPITDPDARTVATLFNHSYHMMLQLMAQHFGTCPDASLRRSELMNCSIEVMTGMMRPLAELLVTMDSGQPGRTAGPTFELDALPAAGSRPDIARRSIGLRFAHLAAAARRCEAVPGSVGELMAFFADRFSGSAGDTCGVVLPRSNGLS</sequence>
<evidence type="ECO:0000313" key="3">
    <source>
        <dbReference type="EMBL" id="GHE15226.1"/>
    </source>
</evidence>
<dbReference type="RefSeq" id="WP_189959242.1">
    <property type="nucleotide sequence ID" value="NZ_BMVG01000060.1"/>
</dbReference>
<comment type="caution">
    <text evidence="3">The sequence shown here is derived from an EMBL/GenBank/DDBJ whole genome shotgun (WGS) entry which is preliminary data.</text>
</comment>
<reference evidence="3" key="1">
    <citation type="journal article" date="2014" name="Int. J. Syst. Evol. Microbiol.">
        <title>Complete genome sequence of Corynebacterium casei LMG S-19264T (=DSM 44701T), isolated from a smear-ripened cheese.</title>
        <authorList>
            <consortium name="US DOE Joint Genome Institute (JGI-PGF)"/>
            <person name="Walter F."/>
            <person name="Albersmeier A."/>
            <person name="Kalinowski J."/>
            <person name="Ruckert C."/>
        </authorList>
    </citation>
    <scope>NUCLEOTIDE SEQUENCE</scope>
    <source>
        <strain evidence="3">JCM 4714</strain>
    </source>
</reference>
<evidence type="ECO:0000259" key="2">
    <source>
        <dbReference type="Pfam" id="PF12902"/>
    </source>
</evidence>
<name>A0A918YSK9_9ACTN</name>
<dbReference type="InterPro" id="IPR026820">
    <property type="entry name" value="VioB/RebD_dom"/>
</dbReference>
<feature type="region of interest" description="Disordered" evidence="1">
    <location>
        <begin position="937"/>
        <end position="961"/>
    </location>
</feature>
<dbReference type="EMBL" id="BMVG01000060">
    <property type="protein sequence ID" value="GHE15226.1"/>
    <property type="molecule type" value="Genomic_DNA"/>
</dbReference>
<evidence type="ECO:0000256" key="1">
    <source>
        <dbReference type="SAM" id="MobiDB-lite"/>
    </source>
</evidence>
<feature type="domain" description="Iminophenyl-pyruvate dimer synthase" evidence="2">
    <location>
        <begin position="695"/>
        <end position="923"/>
    </location>
</feature>
<evidence type="ECO:0000313" key="4">
    <source>
        <dbReference type="Proteomes" id="UP000655443"/>
    </source>
</evidence>
<protein>
    <recommendedName>
        <fullName evidence="2">Iminophenyl-pyruvate dimer synthase domain-containing protein</fullName>
    </recommendedName>
</protein>
<dbReference type="Pfam" id="PF12902">
    <property type="entry name" value="Ferritin-like"/>
    <property type="match status" value="1"/>
</dbReference>
<keyword evidence="4" id="KW-1185">Reference proteome</keyword>
<gene>
    <name evidence="3" type="ORF">GCM10010339_89170</name>
</gene>
<dbReference type="InterPro" id="IPR012347">
    <property type="entry name" value="Ferritin-like"/>
</dbReference>
<organism evidence="3 4">
    <name type="scientific">Streptomyces alanosinicus</name>
    <dbReference type="NCBI Taxonomy" id="68171"/>
    <lineage>
        <taxon>Bacteria</taxon>
        <taxon>Bacillati</taxon>
        <taxon>Actinomycetota</taxon>
        <taxon>Actinomycetes</taxon>
        <taxon>Kitasatosporales</taxon>
        <taxon>Streptomycetaceae</taxon>
        <taxon>Streptomyces</taxon>
    </lineage>
</organism>
<dbReference type="Gene3D" id="1.20.1260.10">
    <property type="match status" value="1"/>
</dbReference>
<feature type="region of interest" description="Disordered" evidence="1">
    <location>
        <begin position="661"/>
        <end position="684"/>
    </location>
</feature>
<accession>A0A918YSK9</accession>
<dbReference type="Proteomes" id="UP000655443">
    <property type="component" value="Unassembled WGS sequence"/>
</dbReference>
<dbReference type="AlphaFoldDB" id="A0A918YSK9"/>
<reference evidence="3" key="2">
    <citation type="submission" date="2020-09" db="EMBL/GenBank/DDBJ databases">
        <authorList>
            <person name="Sun Q."/>
            <person name="Ohkuma M."/>
        </authorList>
    </citation>
    <scope>NUCLEOTIDE SEQUENCE</scope>
    <source>
        <strain evidence="3">JCM 4714</strain>
    </source>
</reference>